<organism evidence="1 2">
    <name type="scientific">Paramagnetospirillum magnetotacticum MS-1</name>
    <dbReference type="NCBI Taxonomy" id="272627"/>
    <lineage>
        <taxon>Bacteria</taxon>
        <taxon>Pseudomonadati</taxon>
        <taxon>Pseudomonadota</taxon>
        <taxon>Alphaproteobacteria</taxon>
        <taxon>Rhodospirillales</taxon>
        <taxon>Magnetospirillaceae</taxon>
        <taxon>Paramagnetospirillum</taxon>
    </lineage>
</organism>
<gene>
    <name evidence="1" type="ORF">CCC_01337</name>
</gene>
<dbReference type="STRING" id="272627.CCC_01337"/>
<comment type="caution">
    <text evidence="1">The sequence shown here is derived from an EMBL/GenBank/DDBJ whole genome shotgun (WGS) entry which is preliminary data.</text>
</comment>
<sequence length="212" mass="23167">MKLAAAISGDLRKIMAEEVKDAEDAVTAAMRQAADGLKADLRRQVTEAGMGQRLANTWRAELYPKGRNSIKAAGFVFTRAPTIIRAFDQGAVIKSKHGFWLAIPTDAAGKGPRGKRMTPGLWEQMHGSHLRFIYRRGAPSLLVAENMRARTGKRGGFAKGSASALRSGRGITSVVMFILVPQVSLKKRLDVDGVAERWASALPELIVRNWRS</sequence>
<dbReference type="InterPro" id="IPR045622">
    <property type="entry name" value="DUF6441"/>
</dbReference>
<dbReference type="EMBL" id="JXSL01000030">
    <property type="protein sequence ID" value="KIL98276.1"/>
    <property type="molecule type" value="Genomic_DNA"/>
</dbReference>
<accession>A0A0C2UZM5</accession>
<evidence type="ECO:0000313" key="2">
    <source>
        <dbReference type="Proteomes" id="UP000031971"/>
    </source>
</evidence>
<proteinExistence type="predicted"/>
<name>A0A0C2UZM5_PARME</name>
<dbReference type="Pfam" id="PF20039">
    <property type="entry name" value="DUF6441"/>
    <property type="match status" value="1"/>
</dbReference>
<dbReference type="RefSeq" id="WP_009870799.1">
    <property type="nucleotide sequence ID" value="NZ_JXSL01000030.1"/>
</dbReference>
<keyword evidence="2" id="KW-1185">Reference proteome</keyword>
<evidence type="ECO:0000313" key="1">
    <source>
        <dbReference type="EMBL" id="KIL98276.1"/>
    </source>
</evidence>
<dbReference type="OrthoDB" id="7571212at2"/>
<dbReference type="Proteomes" id="UP000031971">
    <property type="component" value="Unassembled WGS sequence"/>
</dbReference>
<protein>
    <submittedName>
        <fullName evidence="1">Uncharacterized protein</fullName>
    </submittedName>
</protein>
<dbReference type="AlphaFoldDB" id="A0A0C2UZM5"/>
<reference evidence="1 2" key="1">
    <citation type="submission" date="2015-01" db="EMBL/GenBank/DDBJ databases">
        <title>Genome Sequence of Magnetospirillum magnetotacticum Strain MS-1.</title>
        <authorList>
            <person name="Marinov G.K."/>
            <person name="Smalley M.D."/>
            <person name="DeSalvo G."/>
        </authorList>
    </citation>
    <scope>NUCLEOTIDE SEQUENCE [LARGE SCALE GENOMIC DNA]</scope>
    <source>
        <strain evidence="1 2">MS-1</strain>
    </source>
</reference>